<proteinExistence type="predicted"/>
<comment type="caution">
    <text evidence="2">The sequence shown here is derived from an EMBL/GenBank/DDBJ whole genome shotgun (WGS) entry which is preliminary data.</text>
</comment>
<dbReference type="Pfam" id="PF19271">
    <property type="entry name" value="Nis1"/>
    <property type="match status" value="1"/>
</dbReference>
<evidence type="ECO:0000313" key="2">
    <source>
        <dbReference type="EMBL" id="KAK8247492.1"/>
    </source>
</evidence>
<dbReference type="InterPro" id="IPR045469">
    <property type="entry name" value="Nis1"/>
</dbReference>
<gene>
    <name evidence="2" type="ORF">HDK90DRAFT_43821</name>
</gene>
<organism evidence="2 3">
    <name type="scientific">Phyllosticta capitalensis</name>
    <dbReference type="NCBI Taxonomy" id="121624"/>
    <lineage>
        <taxon>Eukaryota</taxon>
        <taxon>Fungi</taxon>
        <taxon>Dikarya</taxon>
        <taxon>Ascomycota</taxon>
        <taxon>Pezizomycotina</taxon>
        <taxon>Dothideomycetes</taxon>
        <taxon>Dothideomycetes incertae sedis</taxon>
        <taxon>Botryosphaeriales</taxon>
        <taxon>Phyllostictaceae</taxon>
        <taxon>Phyllosticta</taxon>
    </lineage>
</organism>
<evidence type="ECO:0000313" key="3">
    <source>
        <dbReference type="Proteomes" id="UP001492380"/>
    </source>
</evidence>
<accession>A0ABR1Z5K8</accession>
<sequence>MRFTSILAAGASLLGLSSARLVGVKAPSTIKPGDVFTAQLVTENYIQSVTDVSVVFGLAPDASYGGSLGTFVGAKFLGEDQSNQLHNVNVSMIMPTTVQTGKQIFGAALYSLYGASTTPVISEFNVSVTIGDATSSDWVQSEGIVTVSA</sequence>
<dbReference type="Proteomes" id="UP001492380">
    <property type="component" value="Unassembled WGS sequence"/>
</dbReference>
<feature type="signal peptide" evidence="1">
    <location>
        <begin position="1"/>
        <end position="19"/>
    </location>
</feature>
<evidence type="ECO:0008006" key="4">
    <source>
        <dbReference type="Google" id="ProtNLM"/>
    </source>
</evidence>
<reference evidence="2 3" key="1">
    <citation type="submission" date="2024-04" db="EMBL/GenBank/DDBJ databases">
        <title>Phyllosticta paracitricarpa is synonymous to the EU quarantine fungus P. citricarpa based on phylogenomic analyses.</title>
        <authorList>
            <consortium name="Lawrence Berkeley National Laboratory"/>
            <person name="Van Ingen-Buijs V.A."/>
            <person name="Van Westerhoven A.C."/>
            <person name="Haridas S."/>
            <person name="Skiadas P."/>
            <person name="Martin F."/>
            <person name="Groenewald J.Z."/>
            <person name="Crous P.W."/>
            <person name="Seidl M.F."/>
        </authorList>
    </citation>
    <scope>NUCLEOTIDE SEQUENCE [LARGE SCALE GENOMIC DNA]</scope>
    <source>
        <strain evidence="2 3">CBS 123374</strain>
    </source>
</reference>
<evidence type="ECO:0000256" key="1">
    <source>
        <dbReference type="SAM" id="SignalP"/>
    </source>
</evidence>
<keyword evidence="1" id="KW-0732">Signal</keyword>
<feature type="chain" id="PRO_5046066478" description="Secreted protein NIS1" evidence="1">
    <location>
        <begin position="20"/>
        <end position="149"/>
    </location>
</feature>
<name>A0ABR1Z5K8_9PEZI</name>
<dbReference type="EMBL" id="JBBWRZ010000001">
    <property type="protein sequence ID" value="KAK8247492.1"/>
    <property type="molecule type" value="Genomic_DNA"/>
</dbReference>
<keyword evidence="3" id="KW-1185">Reference proteome</keyword>
<protein>
    <recommendedName>
        <fullName evidence="4">Secreted protein NIS1</fullName>
    </recommendedName>
</protein>